<name>A0A8R7UD21_TRIUA</name>
<keyword evidence="2" id="KW-1185">Reference proteome</keyword>
<dbReference type="AlphaFoldDB" id="A0A8R7UD21"/>
<proteinExistence type="predicted"/>
<protein>
    <submittedName>
        <fullName evidence="1">Uncharacterized protein</fullName>
    </submittedName>
</protein>
<evidence type="ECO:0000313" key="2">
    <source>
        <dbReference type="Proteomes" id="UP000015106"/>
    </source>
</evidence>
<dbReference type="EnsemblPlants" id="TuG1812G0500001148.01.T01">
    <property type="protein sequence ID" value="TuG1812G0500001148.01.T01.cds372743"/>
    <property type="gene ID" value="TuG1812G0500001148.01"/>
</dbReference>
<reference evidence="2" key="1">
    <citation type="journal article" date="2013" name="Nature">
        <title>Draft genome of the wheat A-genome progenitor Triticum urartu.</title>
        <authorList>
            <person name="Ling H.Q."/>
            <person name="Zhao S."/>
            <person name="Liu D."/>
            <person name="Wang J."/>
            <person name="Sun H."/>
            <person name="Zhang C."/>
            <person name="Fan H."/>
            <person name="Li D."/>
            <person name="Dong L."/>
            <person name="Tao Y."/>
            <person name="Gao C."/>
            <person name="Wu H."/>
            <person name="Li Y."/>
            <person name="Cui Y."/>
            <person name="Guo X."/>
            <person name="Zheng S."/>
            <person name="Wang B."/>
            <person name="Yu K."/>
            <person name="Liang Q."/>
            <person name="Yang W."/>
            <person name="Lou X."/>
            <person name="Chen J."/>
            <person name="Feng M."/>
            <person name="Jian J."/>
            <person name="Zhang X."/>
            <person name="Luo G."/>
            <person name="Jiang Y."/>
            <person name="Liu J."/>
            <person name="Wang Z."/>
            <person name="Sha Y."/>
            <person name="Zhang B."/>
            <person name="Wu H."/>
            <person name="Tang D."/>
            <person name="Shen Q."/>
            <person name="Xue P."/>
            <person name="Zou S."/>
            <person name="Wang X."/>
            <person name="Liu X."/>
            <person name="Wang F."/>
            <person name="Yang Y."/>
            <person name="An X."/>
            <person name="Dong Z."/>
            <person name="Zhang K."/>
            <person name="Zhang X."/>
            <person name="Luo M.C."/>
            <person name="Dvorak J."/>
            <person name="Tong Y."/>
            <person name="Wang J."/>
            <person name="Yang H."/>
            <person name="Li Z."/>
            <person name="Wang D."/>
            <person name="Zhang A."/>
            <person name="Wang J."/>
        </authorList>
    </citation>
    <scope>NUCLEOTIDE SEQUENCE</scope>
    <source>
        <strain evidence="2">cv. G1812</strain>
    </source>
</reference>
<dbReference type="Proteomes" id="UP000015106">
    <property type="component" value="Chromosome 5"/>
</dbReference>
<reference evidence="1" key="2">
    <citation type="submission" date="2018-03" db="EMBL/GenBank/DDBJ databases">
        <title>The Triticum urartu genome reveals the dynamic nature of wheat genome evolution.</title>
        <authorList>
            <person name="Ling H."/>
            <person name="Ma B."/>
            <person name="Shi X."/>
            <person name="Liu H."/>
            <person name="Dong L."/>
            <person name="Sun H."/>
            <person name="Cao Y."/>
            <person name="Gao Q."/>
            <person name="Zheng S."/>
            <person name="Li Y."/>
            <person name="Yu Y."/>
            <person name="Du H."/>
            <person name="Qi M."/>
            <person name="Li Y."/>
            <person name="Yu H."/>
            <person name="Cui Y."/>
            <person name="Wang N."/>
            <person name="Chen C."/>
            <person name="Wu H."/>
            <person name="Zhao Y."/>
            <person name="Zhang J."/>
            <person name="Li Y."/>
            <person name="Zhou W."/>
            <person name="Zhang B."/>
            <person name="Hu W."/>
            <person name="Eijk M."/>
            <person name="Tang J."/>
            <person name="Witsenboer H."/>
            <person name="Zhao S."/>
            <person name="Li Z."/>
            <person name="Zhang A."/>
            <person name="Wang D."/>
            <person name="Liang C."/>
        </authorList>
    </citation>
    <scope>NUCLEOTIDE SEQUENCE [LARGE SCALE GENOMIC DNA]</scope>
    <source>
        <strain evidence="1">cv. G1812</strain>
    </source>
</reference>
<sequence>MSPPPPATPCMLRMPPPLQQWCCCCCYCDSRGAAAQRWRAMVVSVAPSCSQQWVVFPMARIR</sequence>
<evidence type="ECO:0000313" key="1">
    <source>
        <dbReference type="EnsemblPlants" id="TuG1812G0500001148.01.T01.cds372743"/>
    </source>
</evidence>
<organism evidence="1 2">
    <name type="scientific">Triticum urartu</name>
    <name type="common">Red wild einkorn</name>
    <name type="synonym">Crithodium urartu</name>
    <dbReference type="NCBI Taxonomy" id="4572"/>
    <lineage>
        <taxon>Eukaryota</taxon>
        <taxon>Viridiplantae</taxon>
        <taxon>Streptophyta</taxon>
        <taxon>Embryophyta</taxon>
        <taxon>Tracheophyta</taxon>
        <taxon>Spermatophyta</taxon>
        <taxon>Magnoliopsida</taxon>
        <taxon>Liliopsida</taxon>
        <taxon>Poales</taxon>
        <taxon>Poaceae</taxon>
        <taxon>BOP clade</taxon>
        <taxon>Pooideae</taxon>
        <taxon>Triticodae</taxon>
        <taxon>Triticeae</taxon>
        <taxon>Triticinae</taxon>
        <taxon>Triticum</taxon>
    </lineage>
</organism>
<accession>A0A8R7UD21</accession>
<dbReference type="Gramene" id="TuG1812G0500001148.01.T01">
    <property type="protein sequence ID" value="TuG1812G0500001148.01.T01.cds372743"/>
    <property type="gene ID" value="TuG1812G0500001148.01"/>
</dbReference>
<reference evidence="1" key="3">
    <citation type="submission" date="2022-06" db="UniProtKB">
        <authorList>
            <consortium name="EnsemblPlants"/>
        </authorList>
    </citation>
    <scope>IDENTIFICATION</scope>
</reference>